<sequence length="76" mass="8070">MKKRLLVPVLILLTAAVLFSPLPAARKAAGRNTAYPAATGELGIEAPNSAARCMAVMDAESGRLLFSRNADERRGM</sequence>
<dbReference type="SUPFAM" id="SSF56601">
    <property type="entry name" value="beta-lactamase/transpeptidase-like"/>
    <property type="match status" value="1"/>
</dbReference>
<organism evidence="2 3">
    <name type="scientific">Xanthomonas citri pv. citri</name>
    <dbReference type="NCBI Taxonomy" id="611301"/>
    <lineage>
        <taxon>Bacteria</taxon>
        <taxon>Pseudomonadati</taxon>
        <taxon>Pseudomonadota</taxon>
        <taxon>Gammaproteobacteria</taxon>
        <taxon>Lysobacterales</taxon>
        <taxon>Lysobacteraceae</taxon>
        <taxon>Xanthomonas</taxon>
    </lineage>
</organism>
<dbReference type="Proteomes" id="UP000653002">
    <property type="component" value="Unassembled WGS sequence"/>
</dbReference>
<keyword evidence="1" id="KW-0732">Signal</keyword>
<dbReference type="EMBL" id="JAABFR010001038">
    <property type="protein sequence ID" value="MBD4336977.1"/>
    <property type="molecule type" value="Genomic_DNA"/>
</dbReference>
<feature type="signal peptide" evidence="1">
    <location>
        <begin position="1"/>
        <end position="24"/>
    </location>
</feature>
<name>A0A8I0H5Z9_XANCI</name>
<evidence type="ECO:0000256" key="1">
    <source>
        <dbReference type="SAM" id="SignalP"/>
    </source>
</evidence>
<proteinExistence type="predicted"/>
<dbReference type="InterPro" id="IPR012338">
    <property type="entry name" value="Beta-lactam/transpept-like"/>
</dbReference>
<dbReference type="AlphaFoldDB" id="A0A8I0H5Z9"/>
<evidence type="ECO:0000313" key="3">
    <source>
        <dbReference type="Proteomes" id="UP000653002"/>
    </source>
</evidence>
<reference evidence="2" key="1">
    <citation type="submission" date="2020-01" db="EMBL/GenBank/DDBJ databases">
        <authorList>
            <person name="Richard D."/>
        </authorList>
    </citation>
    <scope>NUCLEOTIDE SEQUENCE</scope>
    <source>
        <strain evidence="2">JP541</strain>
    </source>
</reference>
<gene>
    <name evidence="2" type="ORF">GUH15_13095</name>
</gene>
<protein>
    <submittedName>
        <fullName evidence="2">Uncharacterized protein</fullName>
    </submittedName>
</protein>
<feature type="chain" id="PRO_5034287457" evidence="1">
    <location>
        <begin position="25"/>
        <end position="76"/>
    </location>
</feature>
<comment type="caution">
    <text evidence="2">The sequence shown here is derived from an EMBL/GenBank/DDBJ whole genome shotgun (WGS) entry which is preliminary data.</text>
</comment>
<feature type="non-terminal residue" evidence="2">
    <location>
        <position position="76"/>
    </location>
</feature>
<evidence type="ECO:0000313" key="2">
    <source>
        <dbReference type="EMBL" id="MBD4336977.1"/>
    </source>
</evidence>
<accession>A0A8I0H5Z9</accession>